<dbReference type="Proteomes" id="UP000885986">
    <property type="component" value="Unassembled WGS sequence"/>
</dbReference>
<dbReference type="SUPFAM" id="SSF50677">
    <property type="entry name" value="ValRS/IleRS/LeuRS editing domain"/>
    <property type="match status" value="1"/>
</dbReference>
<dbReference type="PRINTS" id="PR00985">
    <property type="entry name" value="TRNASYNTHLEU"/>
</dbReference>
<dbReference type="FunFam" id="3.40.50.620:FF:000056">
    <property type="entry name" value="Leucine--tRNA ligase"/>
    <property type="match status" value="1"/>
</dbReference>
<dbReference type="InterPro" id="IPR025709">
    <property type="entry name" value="Leu_tRNA-synth_edit"/>
</dbReference>
<feature type="short sequence motif" description="'HIGH' region" evidence="9">
    <location>
        <begin position="45"/>
        <end position="55"/>
    </location>
</feature>
<keyword evidence="5 9" id="KW-0067">ATP-binding</keyword>
<comment type="subcellular location">
    <subcellularLocation>
        <location evidence="9">Cytoplasm</location>
    </subcellularLocation>
</comment>
<reference evidence="15" key="1">
    <citation type="journal article" date="2020" name="mSystems">
        <title>Genome- and Community-Level Interaction Insights into Carbon Utilization and Element Cycling Functions of Hydrothermarchaeota in Hydrothermal Sediment.</title>
        <authorList>
            <person name="Zhou Z."/>
            <person name="Liu Y."/>
            <person name="Xu W."/>
            <person name="Pan J."/>
            <person name="Luo Z.H."/>
            <person name="Li M."/>
        </authorList>
    </citation>
    <scope>NUCLEOTIDE SEQUENCE [LARGE SCALE GENOMIC DNA]</scope>
    <source>
        <strain evidence="15">SpSt-1224</strain>
    </source>
</reference>
<dbReference type="GO" id="GO:0004823">
    <property type="term" value="F:leucine-tRNA ligase activity"/>
    <property type="evidence" value="ECO:0007669"/>
    <property type="project" value="UniProtKB-UniRule"/>
</dbReference>
<keyword evidence="7 9" id="KW-0030">Aminoacyl-tRNA synthetase</keyword>
<dbReference type="GO" id="GO:0002161">
    <property type="term" value="F:aminoacyl-tRNA deacylase activity"/>
    <property type="evidence" value="ECO:0007669"/>
    <property type="project" value="InterPro"/>
</dbReference>
<dbReference type="InterPro" id="IPR002302">
    <property type="entry name" value="Leu-tRNA-ligase"/>
</dbReference>
<dbReference type="PROSITE" id="PS00178">
    <property type="entry name" value="AA_TRNA_LIGASE_I"/>
    <property type="match status" value="1"/>
</dbReference>
<evidence type="ECO:0000259" key="11">
    <source>
        <dbReference type="Pfam" id="PF00133"/>
    </source>
</evidence>
<name>A0A7C2XPW2_9BACT</name>
<evidence type="ECO:0000256" key="2">
    <source>
        <dbReference type="ARBA" id="ARBA00022490"/>
    </source>
</evidence>
<evidence type="ECO:0000313" key="15">
    <source>
        <dbReference type="EMBL" id="HET98253.1"/>
    </source>
</evidence>
<protein>
    <recommendedName>
        <fullName evidence="9">Leucine--tRNA ligase</fullName>
        <ecNumber evidence="9">6.1.1.4</ecNumber>
    </recommendedName>
    <alternativeName>
        <fullName evidence="9">Leucyl-tRNA synthetase</fullName>
        <shortName evidence="9">LeuRS</shortName>
    </alternativeName>
</protein>
<dbReference type="InterPro" id="IPR014729">
    <property type="entry name" value="Rossmann-like_a/b/a_fold"/>
</dbReference>
<dbReference type="SUPFAM" id="SSF52374">
    <property type="entry name" value="Nucleotidylyl transferase"/>
    <property type="match status" value="1"/>
</dbReference>
<dbReference type="InterPro" id="IPR013155">
    <property type="entry name" value="M/V/L/I-tRNA-synth_anticd-bd"/>
</dbReference>
<feature type="domain" description="Methionyl/Leucyl tRNA synthetase" evidence="13">
    <location>
        <begin position="40"/>
        <end position="183"/>
    </location>
</feature>
<dbReference type="InterPro" id="IPR009080">
    <property type="entry name" value="tRNAsynth_Ia_anticodon-bd"/>
</dbReference>
<dbReference type="AlphaFoldDB" id="A0A7C2XPW2"/>
<dbReference type="HAMAP" id="MF_00049_B">
    <property type="entry name" value="Leu_tRNA_synth_B"/>
    <property type="match status" value="1"/>
</dbReference>
<dbReference type="GO" id="GO:0006429">
    <property type="term" value="P:leucyl-tRNA aminoacylation"/>
    <property type="evidence" value="ECO:0007669"/>
    <property type="project" value="UniProtKB-UniRule"/>
</dbReference>
<evidence type="ECO:0000256" key="8">
    <source>
        <dbReference type="ARBA" id="ARBA00047469"/>
    </source>
</evidence>
<evidence type="ECO:0000256" key="6">
    <source>
        <dbReference type="ARBA" id="ARBA00022917"/>
    </source>
</evidence>
<dbReference type="Pfam" id="PF00133">
    <property type="entry name" value="tRNA-synt_1"/>
    <property type="match status" value="1"/>
</dbReference>
<evidence type="ECO:0000259" key="13">
    <source>
        <dbReference type="Pfam" id="PF09334"/>
    </source>
</evidence>
<dbReference type="GO" id="GO:0005829">
    <property type="term" value="C:cytosol"/>
    <property type="evidence" value="ECO:0007669"/>
    <property type="project" value="TreeGrafter"/>
</dbReference>
<dbReference type="EMBL" id="DSDS01000138">
    <property type="protein sequence ID" value="HET98253.1"/>
    <property type="molecule type" value="Genomic_DNA"/>
</dbReference>
<comment type="caution">
    <text evidence="15">The sequence shown here is derived from an EMBL/GenBank/DDBJ whole genome shotgun (WGS) entry which is preliminary data.</text>
</comment>
<dbReference type="NCBIfam" id="TIGR00396">
    <property type="entry name" value="leuS_bact"/>
    <property type="match status" value="1"/>
</dbReference>
<evidence type="ECO:0000256" key="7">
    <source>
        <dbReference type="ARBA" id="ARBA00023146"/>
    </source>
</evidence>
<dbReference type="Gene3D" id="3.10.20.590">
    <property type="match status" value="1"/>
</dbReference>
<dbReference type="PANTHER" id="PTHR43740:SF2">
    <property type="entry name" value="LEUCINE--TRNA LIGASE, MITOCHONDRIAL"/>
    <property type="match status" value="1"/>
</dbReference>
<evidence type="ECO:0000259" key="12">
    <source>
        <dbReference type="Pfam" id="PF08264"/>
    </source>
</evidence>
<dbReference type="InterPro" id="IPR015413">
    <property type="entry name" value="Methionyl/Leucyl_tRNA_Synth"/>
</dbReference>
<dbReference type="FunFam" id="1.10.730.10:FF:000002">
    <property type="entry name" value="Leucine--tRNA ligase"/>
    <property type="match status" value="1"/>
</dbReference>
<dbReference type="GO" id="GO:0005524">
    <property type="term" value="F:ATP binding"/>
    <property type="evidence" value="ECO:0007669"/>
    <property type="project" value="UniProtKB-UniRule"/>
</dbReference>
<dbReference type="SUPFAM" id="SSF47323">
    <property type="entry name" value="Anticodon-binding domain of a subclass of class I aminoacyl-tRNA synthetases"/>
    <property type="match status" value="1"/>
</dbReference>
<dbReference type="Pfam" id="PF08264">
    <property type="entry name" value="Anticodon_1"/>
    <property type="match status" value="1"/>
</dbReference>
<keyword evidence="2 9" id="KW-0963">Cytoplasm</keyword>
<gene>
    <name evidence="9" type="primary">leuS</name>
    <name evidence="15" type="ORF">ENN98_06115</name>
</gene>
<evidence type="ECO:0000256" key="10">
    <source>
        <dbReference type="RuleBase" id="RU363035"/>
    </source>
</evidence>
<dbReference type="Gene3D" id="3.40.50.620">
    <property type="entry name" value="HUPs"/>
    <property type="match status" value="2"/>
</dbReference>
<dbReference type="InterPro" id="IPR002300">
    <property type="entry name" value="aa-tRNA-synth_Ia"/>
</dbReference>
<dbReference type="InterPro" id="IPR009008">
    <property type="entry name" value="Val/Leu/Ile-tRNA-synth_edit"/>
</dbReference>
<dbReference type="Pfam" id="PF13603">
    <property type="entry name" value="tRNA-synt_1_2"/>
    <property type="match status" value="1"/>
</dbReference>
<dbReference type="PANTHER" id="PTHR43740">
    <property type="entry name" value="LEUCYL-TRNA SYNTHETASE"/>
    <property type="match status" value="1"/>
</dbReference>
<dbReference type="Pfam" id="PF09334">
    <property type="entry name" value="tRNA-synt_1g"/>
    <property type="match status" value="1"/>
</dbReference>
<feature type="binding site" evidence="9">
    <location>
        <position position="587"/>
    </location>
    <ligand>
        <name>ATP</name>
        <dbReference type="ChEBI" id="CHEBI:30616"/>
    </ligand>
</feature>
<dbReference type="Gene3D" id="1.10.730.10">
    <property type="entry name" value="Isoleucyl-tRNA Synthetase, Domain 1"/>
    <property type="match status" value="1"/>
</dbReference>
<feature type="domain" description="Methionyl/Valyl/Leucyl/Isoleucyl-tRNA synthetase anticodon-binding" evidence="12">
    <location>
        <begin position="664"/>
        <end position="791"/>
    </location>
</feature>
<dbReference type="CDD" id="cd07958">
    <property type="entry name" value="Anticodon_Ia_Leu_BEm"/>
    <property type="match status" value="1"/>
</dbReference>
<evidence type="ECO:0000256" key="4">
    <source>
        <dbReference type="ARBA" id="ARBA00022741"/>
    </source>
</evidence>
<keyword evidence="6 9" id="KW-0648">Protein biosynthesis</keyword>
<feature type="domain" description="Leucyl-tRNA synthetase editing" evidence="14">
    <location>
        <begin position="224"/>
        <end position="409"/>
    </location>
</feature>
<organism evidence="15">
    <name type="scientific">Desulfurivibrio alkaliphilus</name>
    <dbReference type="NCBI Taxonomy" id="427923"/>
    <lineage>
        <taxon>Bacteria</taxon>
        <taxon>Pseudomonadati</taxon>
        <taxon>Thermodesulfobacteriota</taxon>
        <taxon>Desulfobulbia</taxon>
        <taxon>Desulfobulbales</taxon>
        <taxon>Desulfobulbaceae</taxon>
        <taxon>Desulfurivibrio</taxon>
    </lineage>
</organism>
<evidence type="ECO:0000256" key="5">
    <source>
        <dbReference type="ARBA" id="ARBA00022840"/>
    </source>
</evidence>
<dbReference type="FunFam" id="3.40.50.620:FF:000003">
    <property type="entry name" value="Leucine--tRNA ligase"/>
    <property type="match status" value="1"/>
</dbReference>
<evidence type="ECO:0000256" key="9">
    <source>
        <dbReference type="HAMAP-Rule" id="MF_00049"/>
    </source>
</evidence>
<keyword evidence="4 9" id="KW-0547">Nucleotide-binding</keyword>
<comment type="catalytic activity">
    <reaction evidence="8 9">
        <text>tRNA(Leu) + L-leucine + ATP = L-leucyl-tRNA(Leu) + AMP + diphosphate</text>
        <dbReference type="Rhea" id="RHEA:11688"/>
        <dbReference type="Rhea" id="RHEA-COMP:9613"/>
        <dbReference type="Rhea" id="RHEA-COMP:9622"/>
        <dbReference type="ChEBI" id="CHEBI:30616"/>
        <dbReference type="ChEBI" id="CHEBI:33019"/>
        <dbReference type="ChEBI" id="CHEBI:57427"/>
        <dbReference type="ChEBI" id="CHEBI:78442"/>
        <dbReference type="ChEBI" id="CHEBI:78494"/>
        <dbReference type="ChEBI" id="CHEBI:456215"/>
        <dbReference type="EC" id="6.1.1.4"/>
    </reaction>
</comment>
<comment type="similarity">
    <text evidence="1 9 10">Belongs to the class-I aminoacyl-tRNA synthetase family.</text>
</comment>
<dbReference type="EC" id="6.1.1.4" evidence="9"/>
<dbReference type="FunFam" id="3.10.20.590:FF:000001">
    <property type="entry name" value="Leucine--tRNA ligase"/>
    <property type="match status" value="1"/>
</dbReference>
<keyword evidence="3 9" id="KW-0436">Ligase</keyword>
<sequence>MSYNLSRYDFAAIEEKWRTRWLTAKTWKVEAEPGRKKYYVLEMFPYPSGRIHMGHVRNYTIGDVVARYRRMKGDNVIHPMGWDAFGLPAENAAIKNDTHPAKWTFENIDYMRGQLQRLGLSYDWDRELATCKADYYRWEQLFFLKMYAKGLAYRKKTTVNWCEPCQTVLANEQVINGACWRCDTLVTPREMQGWFLKITDYAEELLAGCDKLSGWPEKVLTMQRNWIGKSLGAEIEFPVEGRSDRLTIFTTRPDTIFGATFMSLAPEHPLVAQLSRGTEQETAVAEFVKRTAARRRLKTGEEPEKEGVFTGGYCLNPFTGARLPIYAANFVLMEYGTGAVMAVPAHDQRDFEFAGLYRLPVIPVIQPEGMELTAETMTQAHEGPGILINSGDFSGLGWEEAKVAITRQAEEQGFGRARTTYRLRDWGISRQRYWGTPIPIIHCEKCGIQPVPETDLPVELPTDVKIDKSGKSPLHTLENFIRTTCPACGGPARRETDTFDTFMESSWYFARYACPDFHNGPLRRDQVDYWLPVDQYIGGVEHAILHLLYSRFFTRVLRDLGYLGVDEPFTNLLTQGMVIKDGSKMSKSKGNVVDPSDLIARFGADTVRLFSLFAAPPERDLEWNDQGVEGAFRFLSRIQRFVGDNLELLSRADDHLPAGLGEADRVLHRKTHQTIRKVSRDLEGDFHFNTAISAVMELTNILFALTGPESKETPQPPLVRRAVEAILTLLFPMVPHLAAELWEATGHDRDLDAMPWPEYDPEAAKDDEITVVIQVKGKVRGRLQVAPGTAEDELRQLALADDKVKGFIGGAPVRKVIVVPDKLVNIVI</sequence>
<accession>A0A7C2XPW2</accession>
<dbReference type="CDD" id="cd00812">
    <property type="entry name" value="LeuRS_core"/>
    <property type="match status" value="1"/>
</dbReference>
<proteinExistence type="inferred from homology"/>
<evidence type="ECO:0000259" key="14">
    <source>
        <dbReference type="Pfam" id="PF13603"/>
    </source>
</evidence>
<feature type="domain" description="Aminoacyl-tRNA synthetase class Ia" evidence="11">
    <location>
        <begin position="423"/>
        <end position="623"/>
    </location>
</feature>
<feature type="short sequence motif" description="'KMSKS' region" evidence="9">
    <location>
        <begin position="584"/>
        <end position="588"/>
    </location>
</feature>
<evidence type="ECO:0000256" key="1">
    <source>
        <dbReference type="ARBA" id="ARBA00005594"/>
    </source>
</evidence>
<evidence type="ECO:0000256" key="3">
    <source>
        <dbReference type="ARBA" id="ARBA00022598"/>
    </source>
</evidence>
<dbReference type="InterPro" id="IPR001412">
    <property type="entry name" value="aa-tRNA-synth_I_CS"/>
</dbReference>